<accession>A0A8J3KT35</accession>
<proteinExistence type="predicted"/>
<dbReference type="AlphaFoldDB" id="A0A8J3KT35"/>
<evidence type="ECO:0000313" key="2">
    <source>
        <dbReference type="EMBL" id="GIG06605.1"/>
    </source>
</evidence>
<feature type="transmembrane region" description="Helical" evidence="1">
    <location>
        <begin position="9"/>
        <end position="33"/>
    </location>
</feature>
<keyword evidence="1" id="KW-1133">Transmembrane helix</keyword>
<gene>
    <name evidence="2" type="ORF">Cco03nite_33050</name>
</gene>
<reference evidence="2 3" key="1">
    <citation type="submission" date="2021-01" db="EMBL/GenBank/DDBJ databases">
        <title>Whole genome shotgun sequence of Catellatospora coxensis NBRC 107359.</title>
        <authorList>
            <person name="Komaki H."/>
            <person name="Tamura T."/>
        </authorList>
    </citation>
    <scope>NUCLEOTIDE SEQUENCE [LARGE SCALE GENOMIC DNA]</scope>
    <source>
        <strain evidence="2 3">NBRC 107359</strain>
    </source>
</reference>
<name>A0A8J3KT35_9ACTN</name>
<dbReference type="EMBL" id="BONI01000025">
    <property type="protein sequence ID" value="GIG06605.1"/>
    <property type="molecule type" value="Genomic_DNA"/>
</dbReference>
<organism evidence="2 3">
    <name type="scientific">Catellatospora coxensis</name>
    <dbReference type="NCBI Taxonomy" id="310354"/>
    <lineage>
        <taxon>Bacteria</taxon>
        <taxon>Bacillati</taxon>
        <taxon>Actinomycetota</taxon>
        <taxon>Actinomycetes</taxon>
        <taxon>Micromonosporales</taxon>
        <taxon>Micromonosporaceae</taxon>
        <taxon>Catellatospora</taxon>
    </lineage>
</organism>
<evidence type="ECO:0000256" key="1">
    <source>
        <dbReference type="SAM" id="Phobius"/>
    </source>
</evidence>
<keyword evidence="3" id="KW-1185">Reference proteome</keyword>
<keyword evidence="1" id="KW-0472">Membrane</keyword>
<evidence type="ECO:0000313" key="3">
    <source>
        <dbReference type="Proteomes" id="UP000630887"/>
    </source>
</evidence>
<dbReference type="Proteomes" id="UP000630887">
    <property type="component" value="Unassembled WGS sequence"/>
</dbReference>
<comment type="caution">
    <text evidence="2">The sequence shown here is derived from an EMBL/GenBank/DDBJ whole genome shotgun (WGS) entry which is preliminary data.</text>
</comment>
<sequence length="158" mass="17421">MSRTRKPPWLIAAVSVAAALMLWVGYTVLWPFVQYSSSAQRTAASYLDEIEVDGYTMTKELTDSDFAVARYYVGPAGDPFTLVRAPGITLTPRPPDQQTKTDFDQILADSALPADWPHCGLTLLQQLNPLQADLSERDLARFRSGELEIILISVGCEG</sequence>
<protein>
    <submittedName>
        <fullName evidence="2">Uncharacterized protein</fullName>
    </submittedName>
</protein>
<keyword evidence="1" id="KW-0812">Transmembrane</keyword>